<comment type="caution">
    <text evidence="2">The sequence shown here is derived from an EMBL/GenBank/DDBJ whole genome shotgun (WGS) entry which is preliminary data.</text>
</comment>
<reference evidence="2 3" key="1">
    <citation type="submission" date="2018-11" db="EMBL/GenBank/DDBJ databases">
        <title>Genomic Encyclopedia of Type Strains, Phase IV (KMG-IV): sequencing the most valuable type-strain genomes for metagenomic binning, comparative biology and taxonomic classification.</title>
        <authorList>
            <person name="Goeker M."/>
        </authorList>
    </citation>
    <scope>NUCLEOTIDE SEQUENCE [LARGE SCALE GENOMIC DNA]</scope>
    <source>
        <strain evidence="2 3">DSM 100275</strain>
    </source>
</reference>
<keyword evidence="1" id="KW-0732">Signal</keyword>
<sequence length="54" mass="5918">MRRRALLAAALLVLAVGAVYRAALDNGFHFDDEPSILQNDRVRISAPTPQALWG</sequence>
<dbReference type="EMBL" id="RJVI01000004">
    <property type="protein sequence ID" value="ROR29065.1"/>
    <property type="molecule type" value="Genomic_DNA"/>
</dbReference>
<feature type="signal peptide" evidence="1">
    <location>
        <begin position="1"/>
        <end position="21"/>
    </location>
</feature>
<evidence type="ECO:0000313" key="2">
    <source>
        <dbReference type="EMBL" id="ROR29065.1"/>
    </source>
</evidence>
<evidence type="ECO:0000313" key="3">
    <source>
        <dbReference type="Proteomes" id="UP000276634"/>
    </source>
</evidence>
<keyword evidence="3" id="KW-1185">Reference proteome</keyword>
<dbReference type="AlphaFoldDB" id="A0A3N1XQY0"/>
<feature type="chain" id="PRO_5018327458" evidence="1">
    <location>
        <begin position="22"/>
        <end position="54"/>
    </location>
</feature>
<feature type="non-terminal residue" evidence="2">
    <location>
        <position position="54"/>
    </location>
</feature>
<proteinExistence type="predicted"/>
<protein>
    <submittedName>
        <fullName evidence="2">Uncharacterized protein</fullName>
    </submittedName>
</protein>
<organism evidence="2 3">
    <name type="scientific">Inmirania thermothiophila</name>
    <dbReference type="NCBI Taxonomy" id="1750597"/>
    <lineage>
        <taxon>Bacteria</taxon>
        <taxon>Pseudomonadati</taxon>
        <taxon>Pseudomonadota</taxon>
        <taxon>Gammaproteobacteria</taxon>
        <taxon>Chromatiales</taxon>
        <taxon>Ectothiorhodospiraceae</taxon>
        <taxon>Inmirania</taxon>
    </lineage>
</organism>
<accession>A0A3N1XQY0</accession>
<gene>
    <name evidence="2" type="ORF">EDC57_2538</name>
</gene>
<dbReference type="Proteomes" id="UP000276634">
    <property type="component" value="Unassembled WGS sequence"/>
</dbReference>
<evidence type="ECO:0000256" key="1">
    <source>
        <dbReference type="SAM" id="SignalP"/>
    </source>
</evidence>
<name>A0A3N1XQY0_9GAMM</name>